<dbReference type="Proteomes" id="UP001286313">
    <property type="component" value="Unassembled WGS sequence"/>
</dbReference>
<protein>
    <submittedName>
        <fullName evidence="2">Uncharacterized protein</fullName>
    </submittedName>
</protein>
<reference evidence="2" key="1">
    <citation type="submission" date="2023-10" db="EMBL/GenBank/DDBJ databases">
        <title>Genome assemblies of two species of porcelain crab, Petrolisthes cinctipes and Petrolisthes manimaculis (Anomura: Porcellanidae).</title>
        <authorList>
            <person name="Angst P."/>
        </authorList>
    </citation>
    <scope>NUCLEOTIDE SEQUENCE</scope>
    <source>
        <strain evidence="2">PB745_01</strain>
        <tissue evidence="2">Gill</tissue>
    </source>
</reference>
<feature type="region of interest" description="Disordered" evidence="1">
    <location>
        <begin position="46"/>
        <end position="109"/>
    </location>
</feature>
<evidence type="ECO:0000256" key="1">
    <source>
        <dbReference type="SAM" id="MobiDB-lite"/>
    </source>
</evidence>
<dbReference type="AlphaFoldDB" id="A0AAE1F279"/>
<keyword evidence="3" id="KW-1185">Reference proteome</keyword>
<name>A0AAE1F279_PETCI</name>
<gene>
    <name evidence="2" type="ORF">Pcinc_028785</name>
</gene>
<accession>A0AAE1F279</accession>
<feature type="compositionally biased region" description="Polar residues" evidence="1">
    <location>
        <begin position="86"/>
        <end position="109"/>
    </location>
</feature>
<proteinExistence type="predicted"/>
<evidence type="ECO:0000313" key="2">
    <source>
        <dbReference type="EMBL" id="KAK3865625.1"/>
    </source>
</evidence>
<feature type="compositionally biased region" description="Polar residues" evidence="1">
    <location>
        <begin position="53"/>
        <end position="72"/>
    </location>
</feature>
<organism evidence="2 3">
    <name type="scientific">Petrolisthes cinctipes</name>
    <name type="common">Flat porcelain crab</name>
    <dbReference type="NCBI Taxonomy" id="88211"/>
    <lineage>
        <taxon>Eukaryota</taxon>
        <taxon>Metazoa</taxon>
        <taxon>Ecdysozoa</taxon>
        <taxon>Arthropoda</taxon>
        <taxon>Crustacea</taxon>
        <taxon>Multicrustacea</taxon>
        <taxon>Malacostraca</taxon>
        <taxon>Eumalacostraca</taxon>
        <taxon>Eucarida</taxon>
        <taxon>Decapoda</taxon>
        <taxon>Pleocyemata</taxon>
        <taxon>Anomura</taxon>
        <taxon>Galatheoidea</taxon>
        <taxon>Porcellanidae</taxon>
        <taxon>Petrolisthes</taxon>
    </lineage>
</organism>
<evidence type="ECO:0000313" key="3">
    <source>
        <dbReference type="Proteomes" id="UP001286313"/>
    </source>
</evidence>
<dbReference type="EMBL" id="JAWQEG010003548">
    <property type="protein sequence ID" value="KAK3865625.1"/>
    <property type="molecule type" value="Genomic_DNA"/>
</dbReference>
<comment type="caution">
    <text evidence="2">The sequence shown here is derived from an EMBL/GenBank/DDBJ whole genome shotgun (WGS) entry which is preliminary data.</text>
</comment>
<sequence>MTTYCTHTVAPNEPQHYLFSTQRKGRHPQNQPYKLSYVTVESNPDFLSLHLPTPSNGHSETTSQTHPPNSNTSRHKHSIIKYKYSSLHTPNSNLSPAFTTSQTHPPNIN</sequence>